<reference evidence="3" key="2">
    <citation type="submission" date="2019-02" db="EMBL/GenBank/DDBJ databases">
        <title>Granulicella sibirica sp. nov., a psychrotolerant acidobacterium isolated from an organic soil layer in forested tundra, West Siberia.</title>
        <authorList>
            <person name="Oshkin I.Y."/>
            <person name="Kulichevskaya I.S."/>
            <person name="Rijpstra W.I.C."/>
            <person name="Sinninghe Damste J.S."/>
            <person name="Rakitin A.L."/>
            <person name="Ravin N.V."/>
            <person name="Dedysh S.N."/>
        </authorList>
    </citation>
    <scope>NUCLEOTIDE SEQUENCE [LARGE SCALE GENOMIC DNA]</scope>
    <source>
        <strain evidence="3">AF10</strain>
    </source>
</reference>
<dbReference type="Proteomes" id="UP000289437">
    <property type="component" value="Unassembled WGS sequence"/>
</dbReference>
<accession>A0A4Q0T0E4</accession>
<name>A0A4Q0T0E4_9BACT</name>
<comment type="caution">
    <text evidence="2">The sequence shown here is derived from an EMBL/GenBank/DDBJ whole genome shotgun (WGS) entry which is preliminary data.</text>
</comment>
<dbReference type="AlphaFoldDB" id="A0A4Q0T0E4"/>
<evidence type="ECO:0000313" key="3">
    <source>
        <dbReference type="Proteomes" id="UP000289437"/>
    </source>
</evidence>
<dbReference type="EMBL" id="RDSM01000003">
    <property type="protein sequence ID" value="RXH55269.1"/>
    <property type="molecule type" value="Genomic_DNA"/>
</dbReference>
<proteinExistence type="predicted"/>
<protein>
    <submittedName>
        <fullName evidence="2">Uncharacterized protein</fullName>
    </submittedName>
</protein>
<evidence type="ECO:0000256" key="1">
    <source>
        <dbReference type="SAM" id="Phobius"/>
    </source>
</evidence>
<keyword evidence="1" id="KW-0812">Transmembrane</keyword>
<sequence>MPYLAQSKRLGRGQWGGGYPGFAHKLGSSPSFLCRSGLCPKRTIGGTLIRRETFSQSSTVVHCGHSNRAVLFLAVTIGCLGIQGCSPTAMMMTSDGGANAYFRLLGSSSALSSYSGRTWATFRPSIKARAALFVRSLASDMTYTPVLIPLGTGGPGDALLPGSSMQLSIHLGSVRTKAADIDNAMKPTACVGSSSWSRARRQNRWFGNSAATAFNLSMPTLFAIRDFDPISSIATSSSVGLRESFSAKFSAFLARAATLSTVSPKVLAFAIASVDNDVACPACARAVPESVTALVALVSASLVNSFSDTIFLSERVSFLSPYGYAANSQSTAMTKHAIPISAHFLSLFLSLDQWDKASKNASNTKKITEAKDRPLWIRRTSSSEFQNGIQLAKYAMIIIGLPAACVMRILRHRKKWAKV</sequence>
<evidence type="ECO:0000313" key="2">
    <source>
        <dbReference type="EMBL" id="RXH55269.1"/>
    </source>
</evidence>
<feature type="transmembrane region" description="Helical" evidence="1">
    <location>
        <begin position="391"/>
        <end position="410"/>
    </location>
</feature>
<keyword evidence="1" id="KW-0472">Membrane</keyword>
<keyword evidence="3" id="KW-1185">Reference proteome</keyword>
<reference evidence="2 3" key="1">
    <citation type="submission" date="2018-11" db="EMBL/GenBank/DDBJ databases">
        <authorList>
            <person name="Mardanov A.V."/>
            <person name="Ravin N.V."/>
            <person name="Dedysh S.N."/>
        </authorList>
    </citation>
    <scope>NUCLEOTIDE SEQUENCE [LARGE SCALE GENOMIC DNA]</scope>
    <source>
        <strain evidence="2 3">AF10</strain>
    </source>
</reference>
<keyword evidence="1" id="KW-1133">Transmembrane helix</keyword>
<gene>
    <name evidence="2" type="ORF">GRAN_4373</name>
</gene>
<organism evidence="2 3">
    <name type="scientific">Granulicella sibirica</name>
    <dbReference type="NCBI Taxonomy" id="2479048"/>
    <lineage>
        <taxon>Bacteria</taxon>
        <taxon>Pseudomonadati</taxon>
        <taxon>Acidobacteriota</taxon>
        <taxon>Terriglobia</taxon>
        <taxon>Terriglobales</taxon>
        <taxon>Acidobacteriaceae</taxon>
        <taxon>Granulicella</taxon>
    </lineage>
</organism>